<evidence type="ECO:0000256" key="2">
    <source>
        <dbReference type="ARBA" id="ARBA00023015"/>
    </source>
</evidence>
<proteinExistence type="inferred from homology"/>
<accession>A0A918NZ28</accession>
<feature type="domain" description="HTH lysR-type" evidence="5">
    <location>
        <begin position="8"/>
        <end position="65"/>
    </location>
</feature>
<evidence type="ECO:0000256" key="3">
    <source>
        <dbReference type="ARBA" id="ARBA00023125"/>
    </source>
</evidence>
<dbReference type="PROSITE" id="PS50931">
    <property type="entry name" value="HTH_LYSR"/>
    <property type="match status" value="1"/>
</dbReference>
<dbReference type="GO" id="GO:0003700">
    <property type="term" value="F:DNA-binding transcription factor activity"/>
    <property type="evidence" value="ECO:0007669"/>
    <property type="project" value="InterPro"/>
</dbReference>
<dbReference type="PANTHER" id="PTHR30126">
    <property type="entry name" value="HTH-TYPE TRANSCRIPTIONAL REGULATOR"/>
    <property type="match status" value="1"/>
</dbReference>
<dbReference type="Gene3D" id="1.10.10.10">
    <property type="entry name" value="Winged helix-like DNA-binding domain superfamily/Winged helix DNA-binding domain"/>
    <property type="match status" value="1"/>
</dbReference>
<dbReference type="GO" id="GO:0000976">
    <property type="term" value="F:transcription cis-regulatory region binding"/>
    <property type="evidence" value="ECO:0007669"/>
    <property type="project" value="TreeGrafter"/>
</dbReference>
<dbReference type="SUPFAM" id="SSF46785">
    <property type="entry name" value="Winged helix' DNA-binding domain"/>
    <property type="match status" value="1"/>
</dbReference>
<dbReference type="Proteomes" id="UP000645257">
    <property type="component" value="Unassembled WGS sequence"/>
</dbReference>
<name>A0A918NZ28_9NEIS</name>
<evidence type="ECO:0000313" key="6">
    <source>
        <dbReference type="EMBL" id="GGY07775.1"/>
    </source>
</evidence>
<keyword evidence="4" id="KW-0804">Transcription</keyword>
<protein>
    <submittedName>
        <fullName evidence="6">Transcriptional regulator</fullName>
    </submittedName>
</protein>
<dbReference type="InterPro" id="IPR000847">
    <property type="entry name" value="LysR_HTH_N"/>
</dbReference>
<comment type="similarity">
    <text evidence="1">Belongs to the LysR transcriptional regulatory family.</text>
</comment>
<keyword evidence="7" id="KW-1185">Reference proteome</keyword>
<keyword evidence="2" id="KW-0805">Transcription regulation</keyword>
<evidence type="ECO:0000259" key="5">
    <source>
        <dbReference type="PROSITE" id="PS50931"/>
    </source>
</evidence>
<gene>
    <name evidence="6" type="ORF">GCM10011289_07880</name>
</gene>
<dbReference type="InterPro" id="IPR036388">
    <property type="entry name" value="WH-like_DNA-bd_sf"/>
</dbReference>
<dbReference type="Gene3D" id="3.40.190.290">
    <property type="match status" value="1"/>
</dbReference>
<dbReference type="PANTHER" id="PTHR30126:SF88">
    <property type="entry name" value="TRANSCRIPTIONAL REGULATOR-RELATED"/>
    <property type="match status" value="1"/>
</dbReference>
<reference evidence="6" key="2">
    <citation type="submission" date="2020-09" db="EMBL/GenBank/DDBJ databases">
        <authorList>
            <person name="Sun Q."/>
            <person name="Kim S."/>
        </authorList>
    </citation>
    <scope>NUCLEOTIDE SEQUENCE</scope>
    <source>
        <strain evidence="6">KCTC 32182</strain>
    </source>
</reference>
<dbReference type="Pfam" id="PF03466">
    <property type="entry name" value="LysR_substrate"/>
    <property type="match status" value="1"/>
</dbReference>
<evidence type="ECO:0000256" key="1">
    <source>
        <dbReference type="ARBA" id="ARBA00009437"/>
    </source>
</evidence>
<evidence type="ECO:0000313" key="7">
    <source>
        <dbReference type="Proteomes" id="UP000645257"/>
    </source>
</evidence>
<sequence length="310" mass="33809">MNELFPRTTLEQWRVLQAIVEHGSYAQAAEALFRSQSAISYTLARLQSQLGVTLLEPDGRRMKLTTIGETLLRDAMPLVKAAMQLEKRARSLNQGWEVEVRLAVDGLYPTALLIDALQSFQNICGQTRVELIEVVLSGGDEALLEGNVDLAIVCDLPSGFFGDKLFEAEFIAVSAPAHPLQTPAAPLGLDDLKNWTQVVVRDSGSRHPRDAGWLEARSRWTVTKAETAIEVVRAGLAFAWLPAHLIRDDLASGRLAALPLEYGSRRFAPVYLVLASPDEAGPAARAMADCFRRATLAACATTGDTADTRQ</sequence>
<dbReference type="Pfam" id="PF00126">
    <property type="entry name" value="HTH_1"/>
    <property type="match status" value="1"/>
</dbReference>
<dbReference type="RefSeq" id="WP_189531444.1">
    <property type="nucleotide sequence ID" value="NZ_BMYX01000003.1"/>
</dbReference>
<organism evidence="6 7">
    <name type="scientific">Paludibacterium paludis</name>
    <dbReference type="NCBI Taxonomy" id="1225769"/>
    <lineage>
        <taxon>Bacteria</taxon>
        <taxon>Pseudomonadati</taxon>
        <taxon>Pseudomonadota</taxon>
        <taxon>Betaproteobacteria</taxon>
        <taxon>Neisseriales</taxon>
        <taxon>Chromobacteriaceae</taxon>
        <taxon>Paludibacterium</taxon>
    </lineage>
</organism>
<comment type="caution">
    <text evidence="6">The sequence shown here is derived from an EMBL/GenBank/DDBJ whole genome shotgun (WGS) entry which is preliminary data.</text>
</comment>
<dbReference type="InterPro" id="IPR005119">
    <property type="entry name" value="LysR_subst-bd"/>
</dbReference>
<dbReference type="InterPro" id="IPR036390">
    <property type="entry name" value="WH_DNA-bd_sf"/>
</dbReference>
<dbReference type="EMBL" id="BMYX01000003">
    <property type="protein sequence ID" value="GGY07775.1"/>
    <property type="molecule type" value="Genomic_DNA"/>
</dbReference>
<evidence type="ECO:0000256" key="4">
    <source>
        <dbReference type="ARBA" id="ARBA00023163"/>
    </source>
</evidence>
<dbReference type="AlphaFoldDB" id="A0A918NZ28"/>
<dbReference type="SUPFAM" id="SSF53850">
    <property type="entry name" value="Periplasmic binding protein-like II"/>
    <property type="match status" value="1"/>
</dbReference>
<reference evidence="6" key="1">
    <citation type="journal article" date="2014" name="Int. J. Syst. Evol. Microbiol.">
        <title>Complete genome sequence of Corynebacterium casei LMG S-19264T (=DSM 44701T), isolated from a smear-ripened cheese.</title>
        <authorList>
            <consortium name="US DOE Joint Genome Institute (JGI-PGF)"/>
            <person name="Walter F."/>
            <person name="Albersmeier A."/>
            <person name="Kalinowski J."/>
            <person name="Ruckert C."/>
        </authorList>
    </citation>
    <scope>NUCLEOTIDE SEQUENCE</scope>
    <source>
        <strain evidence="6">KCTC 32182</strain>
    </source>
</reference>
<keyword evidence="3" id="KW-0238">DNA-binding</keyword>